<name>A0A9D5Q6T1_9BACT</name>
<comment type="caution">
    <text evidence="1">The sequence shown here is derived from an EMBL/GenBank/DDBJ whole genome shotgun (WGS) entry which is preliminary data.</text>
</comment>
<feature type="non-terminal residue" evidence="1">
    <location>
        <position position="299"/>
    </location>
</feature>
<organism evidence="1 2">
    <name type="scientific">candidate division KSB3 bacterium</name>
    <dbReference type="NCBI Taxonomy" id="2044937"/>
    <lineage>
        <taxon>Bacteria</taxon>
        <taxon>candidate division KSB3</taxon>
    </lineage>
</organism>
<proteinExistence type="predicted"/>
<dbReference type="EMBL" id="WJJP01000534">
    <property type="protein sequence ID" value="MBD3326189.1"/>
    <property type="molecule type" value="Genomic_DNA"/>
</dbReference>
<evidence type="ECO:0000313" key="2">
    <source>
        <dbReference type="Proteomes" id="UP000649604"/>
    </source>
</evidence>
<protein>
    <submittedName>
        <fullName evidence="1">Uncharacterized protein</fullName>
    </submittedName>
</protein>
<gene>
    <name evidence="1" type="ORF">GF339_16500</name>
</gene>
<accession>A0A9D5Q6T1</accession>
<reference evidence="1" key="1">
    <citation type="submission" date="2019-11" db="EMBL/GenBank/DDBJ databases">
        <title>Microbial mats filling the niche in hypersaline microbial mats.</title>
        <authorList>
            <person name="Wong H.L."/>
            <person name="Macleod F.I."/>
            <person name="White R.A. III"/>
            <person name="Burns B.P."/>
        </authorList>
    </citation>
    <scope>NUCLEOTIDE SEQUENCE</scope>
    <source>
        <strain evidence="1">Rbin_158</strain>
    </source>
</reference>
<evidence type="ECO:0000313" key="1">
    <source>
        <dbReference type="EMBL" id="MBD3326189.1"/>
    </source>
</evidence>
<sequence>MNPDHAVIEKLYTALDERTQQRVDQVVTRIVEAKEQNGSVAVVTGSGPNIHEGVTTLIAELISKKLIDGVMTSSAVIAHEMAGSLDKVKRVKGTDLAGVNPALLPRGETFEVTLLDDAALQQLQTEMILDLPLIERVRQMPGETIIKAAGNMAYPMGLRTEQLAVEIEALAGMTGQPFEYIAGVGADPKTMIGAGAQHGVPVLVSVPQLIGGGMVGMAIGDSIPLKQRSKRIAQILGQASVIIESGVALTQEIHDGPFETYTGHGIWSAWQGIETFSLEGKTLARIDLDPNLEEVWRIE</sequence>
<dbReference type="Proteomes" id="UP000649604">
    <property type="component" value="Unassembled WGS sequence"/>
</dbReference>
<dbReference type="AlphaFoldDB" id="A0A9D5Q6T1"/>